<keyword evidence="3" id="KW-1185">Reference proteome</keyword>
<dbReference type="Proteomes" id="UP000289886">
    <property type="component" value="Unassembled WGS sequence"/>
</dbReference>
<evidence type="ECO:0000313" key="2">
    <source>
        <dbReference type="EMBL" id="RXN02076.1"/>
    </source>
</evidence>
<dbReference type="EMBL" id="SCEB01000003">
    <property type="protein sequence ID" value="RXN02076.1"/>
    <property type="molecule type" value="Genomic_DNA"/>
</dbReference>
<accession>A0A662Z108</accession>
<proteinExistence type="predicted"/>
<protein>
    <submittedName>
        <fullName evidence="2">Uncharacterized protein</fullName>
    </submittedName>
</protein>
<evidence type="ECO:0000313" key="3">
    <source>
        <dbReference type="Proteomes" id="UP000289886"/>
    </source>
</evidence>
<organism evidence="2 3">
    <name type="scientific">Acipenser ruthenus</name>
    <name type="common">Sterlet sturgeon</name>
    <dbReference type="NCBI Taxonomy" id="7906"/>
    <lineage>
        <taxon>Eukaryota</taxon>
        <taxon>Metazoa</taxon>
        <taxon>Chordata</taxon>
        <taxon>Craniata</taxon>
        <taxon>Vertebrata</taxon>
        <taxon>Euteleostomi</taxon>
        <taxon>Actinopterygii</taxon>
        <taxon>Chondrostei</taxon>
        <taxon>Acipenseriformes</taxon>
        <taxon>Acipenseridae</taxon>
        <taxon>Acipenser</taxon>
    </lineage>
</organism>
<comment type="caution">
    <text evidence="2">The sequence shown here is derived from an EMBL/GenBank/DDBJ whole genome shotgun (WGS) entry which is preliminary data.</text>
</comment>
<name>A0A662Z108_ACIRT</name>
<feature type="region of interest" description="Disordered" evidence="1">
    <location>
        <begin position="1"/>
        <end position="46"/>
    </location>
</feature>
<gene>
    <name evidence="2" type="ORF">EOD39_1816</name>
</gene>
<reference evidence="2 3" key="1">
    <citation type="submission" date="2019-01" db="EMBL/GenBank/DDBJ databases">
        <title>Draft Genome and Complete Hox-Cluster Characterization of the Sterlet Sturgeon (Acipenser ruthenus).</title>
        <authorList>
            <person name="Wei Q."/>
        </authorList>
    </citation>
    <scope>NUCLEOTIDE SEQUENCE [LARGE SCALE GENOMIC DNA]</scope>
    <source>
        <strain evidence="2">WHYD16114868_AA</strain>
        <tissue evidence="2">Blood</tissue>
    </source>
</reference>
<feature type="compositionally biased region" description="Low complexity" evidence="1">
    <location>
        <begin position="12"/>
        <end position="29"/>
    </location>
</feature>
<evidence type="ECO:0000256" key="1">
    <source>
        <dbReference type="SAM" id="MobiDB-lite"/>
    </source>
</evidence>
<feature type="compositionally biased region" description="Polar residues" evidence="1">
    <location>
        <begin position="31"/>
        <end position="43"/>
    </location>
</feature>
<sequence>MSAELVFPPPSAAWSRSSRRPNAAAALASQDPDQPSVTESQGDISPVSVAATTRTASVHEEIFADIKSLLQLLVDSMSTINARLDALGKRPAAAAAPPVPTTSSILQPVEAEAPQYNLASASAAARPRTAIRRHSVSPQLRRQII</sequence>
<dbReference type="AlphaFoldDB" id="A0A662Z108"/>